<sequence length="235" mass="26117">MHHRVRVVADPAKDEPPPIVIYSSSMDLCSCDIDDLRQVYLLKGGPTMRYQDLYDAILKRQAEGDRTGSIILPTPRVSLSSPSKSPVDGFVCRLQPDPTLGKAHTVGTYEIIVQCLEAERRLIFRLDEITFFPCPNSVVLKAGVSAAATDRAEGVLKMTRIWEGKDGQELFEGFFSFGETRKWAEMTKTNEEHGSWLSSPIQARSTLNVPWAELMLQSPSGSAGAIEKLQFSLQN</sequence>
<name>S7PTA5_GLOTA</name>
<dbReference type="RefSeq" id="XP_007870915.1">
    <property type="nucleotide sequence ID" value="XM_007872724.1"/>
</dbReference>
<evidence type="ECO:0000313" key="2">
    <source>
        <dbReference type="Proteomes" id="UP000030669"/>
    </source>
</evidence>
<gene>
    <name evidence="1" type="ORF">GLOTRDRAFT_133759</name>
</gene>
<reference evidence="1 2" key="1">
    <citation type="journal article" date="2012" name="Science">
        <title>The Paleozoic origin of enzymatic lignin decomposition reconstructed from 31 fungal genomes.</title>
        <authorList>
            <person name="Floudas D."/>
            <person name="Binder M."/>
            <person name="Riley R."/>
            <person name="Barry K."/>
            <person name="Blanchette R.A."/>
            <person name="Henrissat B."/>
            <person name="Martinez A.T."/>
            <person name="Otillar R."/>
            <person name="Spatafora J.W."/>
            <person name="Yadav J.S."/>
            <person name="Aerts A."/>
            <person name="Benoit I."/>
            <person name="Boyd A."/>
            <person name="Carlson A."/>
            <person name="Copeland A."/>
            <person name="Coutinho P.M."/>
            <person name="de Vries R.P."/>
            <person name="Ferreira P."/>
            <person name="Findley K."/>
            <person name="Foster B."/>
            <person name="Gaskell J."/>
            <person name="Glotzer D."/>
            <person name="Gorecki P."/>
            <person name="Heitman J."/>
            <person name="Hesse C."/>
            <person name="Hori C."/>
            <person name="Igarashi K."/>
            <person name="Jurgens J.A."/>
            <person name="Kallen N."/>
            <person name="Kersten P."/>
            <person name="Kohler A."/>
            <person name="Kuees U."/>
            <person name="Kumar T.K.A."/>
            <person name="Kuo A."/>
            <person name="LaButti K."/>
            <person name="Larrondo L.F."/>
            <person name="Lindquist E."/>
            <person name="Ling A."/>
            <person name="Lombard V."/>
            <person name="Lucas S."/>
            <person name="Lundell T."/>
            <person name="Martin R."/>
            <person name="McLaughlin D.J."/>
            <person name="Morgenstern I."/>
            <person name="Morin E."/>
            <person name="Murat C."/>
            <person name="Nagy L.G."/>
            <person name="Nolan M."/>
            <person name="Ohm R.A."/>
            <person name="Patyshakuliyeva A."/>
            <person name="Rokas A."/>
            <person name="Ruiz-Duenas F.J."/>
            <person name="Sabat G."/>
            <person name="Salamov A."/>
            <person name="Samejima M."/>
            <person name="Schmutz J."/>
            <person name="Slot J.C."/>
            <person name="St John F."/>
            <person name="Stenlid J."/>
            <person name="Sun H."/>
            <person name="Sun S."/>
            <person name="Syed K."/>
            <person name="Tsang A."/>
            <person name="Wiebenga A."/>
            <person name="Young D."/>
            <person name="Pisabarro A."/>
            <person name="Eastwood D.C."/>
            <person name="Martin F."/>
            <person name="Cullen D."/>
            <person name="Grigoriev I.V."/>
            <person name="Hibbett D.S."/>
        </authorList>
    </citation>
    <scope>NUCLEOTIDE SEQUENCE [LARGE SCALE GENOMIC DNA]</scope>
    <source>
        <strain evidence="1 2">ATCC 11539</strain>
    </source>
</reference>
<organism evidence="1 2">
    <name type="scientific">Gloeophyllum trabeum (strain ATCC 11539 / FP-39264 / Madison 617)</name>
    <name type="common">Brown rot fungus</name>
    <dbReference type="NCBI Taxonomy" id="670483"/>
    <lineage>
        <taxon>Eukaryota</taxon>
        <taxon>Fungi</taxon>
        <taxon>Dikarya</taxon>
        <taxon>Basidiomycota</taxon>
        <taxon>Agaricomycotina</taxon>
        <taxon>Agaricomycetes</taxon>
        <taxon>Gloeophyllales</taxon>
        <taxon>Gloeophyllaceae</taxon>
        <taxon>Gloeophyllum</taxon>
    </lineage>
</organism>
<dbReference type="Proteomes" id="UP000030669">
    <property type="component" value="Unassembled WGS sequence"/>
</dbReference>
<dbReference type="AlphaFoldDB" id="S7PTA5"/>
<dbReference type="HOGENOM" id="CLU_1180330_0_0_1"/>
<dbReference type="EMBL" id="KB469314">
    <property type="protein sequence ID" value="EPQ50648.1"/>
    <property type="molecule type" value="Genomic_DNA"/>
</dbReference>
<protein>
    <submittedName>
        <fullName evidence="1">Uncharacterized protein</fullName>
    </submittedName>
</protein>
<dbReference type="GeneID" id="19302788"/>
<dbReference type="KEGG" id="gtr:GLOTRDRAFT_133759"/>
<evidence type="ECO:0000313" key="1">
    <source>
        <dbReference type="EMBL" id="EPQ50648.1"/>
    </source>
</evidence>
<proteinExistence type="predicted"/>
<accession>S7PTA5</accession>
<keyword evidence="2" id="KW-1185">Reference proteome</keyword>